<evidence type="ECO:0000313" key="11">
    <source>
        <dbReference type="Proteomes" id="UP000887458"/>
    </source>
</evidence>
<keyword evidence="5 6" id="KW-0539">Nucleus</keyword>
<name>A0ABQ8IY91_DERPT</name>
<keyword evidence="3 6" id="KW-0238">DNA-binding</keyword>
<evidence type="ECO:0000259" key="9">
    <source>
        <dbReference type="PROSITE" id="PS50071"/>
    </source>
</evidence>
<keyword evidence="2" id="KW-0217">Developmental protein</keyword>
<dbReference type="CDD" id="cd00086">
    <property type="entry name" value="homeodomain"/>
    <property type="match status" value="1"/>
</dbReference>
<feature type="DNA-binding region" description="Homeobox" evidence="6">
    <location>
        <begin position="3"/>
        <end position="54"/>
    </location>
</feature>
<dbReference type="SUPFAM" id="SSF46689">
    <property type="entry name" value="Homeodomain-like"/>
    <property type="match status" value="1"/>
</dbReference>
<dbReference type="PANTHER" id="PTHR24340">
    <property type="entry name" value="HOMEOBOX PROTEIN NKX"/>
    <property type="match status" value="1"/>
</dbReference>
<proteinExistence type="predicted"/>
<organism evidence="10 11">
    <name type="scientific">Dermatophagoides pteronyssinus</name>
    <name type="common">European house dust mite</name>
    <dbReference type="NCBI Taxonomy" id="6956"/>
    <lineage>
        <taxon>Eukaryota</taxon>
        <taxon>Metazoa</taxon>
        <taxon>Ecdysozoa</taxon>
        <taxon>Arthropoda</taxon>
        <taxon>Chelicerata</taxon>
        <taxon>Arachnida</taxon>
        <taxon>Acari</taxon>
        <taxon>Acariformes</taxon>
        <taxon>Sarcoptiformes</taxon>
        <taxon>Astigmata</taxon>
        <taxon>Psoroptidia</taxon>
        <taxon>Analgoidea</taxon>
        <taxon>Pyroglyphidae</taxon>
        <taxon>Dermatophagoidinae</taxon>
        <taxon>Dermatophagoides</taxon>
    </lineage>
</organism>
<evidence type="ECO:0000256" key="2">
    <source>
        <dbReference type="ARBA" id="ARBA00022473"/>
    </source>
</evidence>
<dbReference type="PROSITE" id="PS50071">
    <property type="entry name" value="HOMEOBOX_2"/>
    <property type="match status" value="1"/>
</dbReference>
<dbReference type="InterPro" id="IPR009057">
    <property type="entry name" value="Homeodomain-like_sf"/>
</dbReference>
<dbReference type="Gene3D" id="1.10.10.60">
    <property type="entry name" value="Homeodomain-like"/>
    <property type="match status" value="1"/>
</dbReference>
<dbReference type="PANTHER" id="PTHR24340:SF41">
    <property type="entry name" value="MUSCLE-SPECIFIC HOMEOBOX PROTEIN TINMAN-RELATED"/>
    <property type="match status" value="1"/>
</dbReference>
<dbReference type="InterPro" id="IPR020479">
    <property type="entry name" value="HD_metazoa"/>
</dbReference>
<dbReference type="InterPro" id="IPR050394">
    <property type="entry name" value="Homeobox_NK-like"/>
</dbReference>
<evidence type="ECO:0000256" key="5">
    <source>
        <dbReference type="ARBA" id="ARBA00023242"/>
    </source>
</evidence>
<reference evidence="10 11" key="2">
    <citation type="journal article" date="2022" name="Mol. Biol. Evol.">
        <title>Comparative Genomics Reveals Insights into the Divergent Evolution of Astigmatic Mites and Household Pest Adaptations.</title>
        <authorList>
            <person name="Xiong Q."/>
            <person name="Wan A.T."/>
            <person name="Liu X."/>
            <person name="Fung C.S."/>
            <person name="Xiao X."/>
            <person name="Malainual N."/>
            <person name="Hou J."/>
            <person name="Wang L."/>
            <person name="Wang M."/>
            <person name="Yang K.Y."/>
            <person name="Cui Y."/>
            <person name="Leung E.L."/>
            <person name="Nong W."/>
            <person name="Shin S.K."/>
            <person name="Au S.W."/>
            <person name="Jeong K.Y."/>
            <person name="Chew F.T."/>
            <person name="Hui J.H."/>
            <person name="Leung T.F."/>
            <person name="Tungtrongchitr A."/>
            <person name="Zhong N."/>
            <person name="Liu Z."/>
            <person name="Tsui S.K."/>
        </authorList>
    </citation>
    <scope>NUCLEOTIDE SEQUENCE [LARGE SCALE GENOMIC DNA]</scope>
    <source>
        <strain evidence="10">Derp</strain>
    </source>
</reference>
<comment type="subcellular location">
    <subcellularLocation>
        <location evidence="1 6 7">Nucleus</location>
    </subcellularLocation>
</comment>
<feature type="region of interest" description="Disordered" evidence="8">
    <location>
        <begin position="188"/>
        <end position="228"/>
    </location>
</feature>
<accession>A0ABQ8IY91</accession>
<evidence type="ECO:0000256" key="8">
    <source>
        <dbReference type="SAM" id="MobiDB-lite"/>
    </source>
</evidence>
<dbReference type="InterPro" id="IPR017970">
    <property type="entry name" value="Homeobox_CS"/>
</dbReference>
<reference evidence="10 11" key="1">
    <citation type="journal article" date="2018" name="J. Allergy Clin. Immunol.">
        <title>High-quality assembly of Dermatophagoides pteronyssinus genome and transcriptome reveals a wide range of novel allergens.</title>
        <authorList>
            <person name="Liu X.Y."/>
            <person name="Yang K.Y."/>
            <person name="Wang M.Q."/>
            <person name="Kwok J.S."/>
            <person name="Zeng X."/>
            <person name="Yang Z."/>
            <person name="Xiao X.J."/>
            <person name="Lau C.P."/>
            <person name="Li Y."/>
            <person name="Huang Z.M."/>
            <person name="Ba J.G."/>
            <person name="Yim A.K."/>
            <person name="Ouyang C.Y."/>
            <person name="Ngai S.M."/>
            <person name="Chan T.F."/>
            <person name="Leung E.L."/>
            <person name="Liu L."/>
            <person name="Liu Z.G."/>
            <person name="Tsui S.K."/>
        </authorList>
    </citation>
    <scope>NUCLEOTIDE SEQUENCE [LARGE SCALE GENOMIC DNA]</scope>
    <source>
        <strain evidence="10">Derp</strain>
    </source>
</reference>
<keyword evidence="11" id="KW-1185">Reference proteome</keyword>
<dbReference type="Proteomes" id="UP000887458">
    <property type="component" value="Unassembled WGS sequence"/>
</dbReference>
<dbReference type="PROSITE" id="PS00027">
    <property type="entry name" value="HOMEOBOX_1"/>
    <property type="match status" value="1"/>
</dbReference>
<evidence type="ECO:0000256" key="6">
    <source>
        <dbReference type="PROSITE-ProRule" id="PRU00108"/>
    </source>
</evidence>
<feature type="compositionally biased region" description="Pro residues" evidence="8">
    <location>
        <begin position="194"/>
        <end position="203"/>
    </location>
</feature>
<dbReference type="InterPro" id="IPR001356">
    <property type="entry name" value="HD"/>
</dbReference>
<evidence type="ECO:0000313" key="10">
    <source>
        <dbReference type="EMBL" id="KAH9415274.1"/>
    </source>
</evidence>
<comment type="caution">
    <text evidence="10">The sequence shown here is derived from an EMBL/GenBank/DDBJ whole genome shotgun (WGS) entry which is preliminary data.</text>
</comment>
<evidence type="ECO:0000256" key="1">
    <source>
        <dbReference type="ARBA" id="ARBA00004123"/>
    </source>
</evidence>
<protein>
    <submittedName>
        <fullName evidence="10">DNA binding</fullName>
    </submittedName>
</protein>
<dbReference type="Pfam" id="PF00046">
    <property type="entry name" value="Homeodomain"/>
    <property type="match status" value="1"/>
</dbReference>
<evidence type="ECO:0000256" key="3">
    <source>
        <dbReference type="ARBA" id="ARBA00023125"/>
    </source>
</evidence>
<dbReference type="PRINTS" id="PR00024">
    <property type="entry name" value="HOMEOBOX"/>
</dbReference>
<gene>
    <name evidence="10" type="primary">NKX2-1</name>
    <name evidence="10" type="ORF">DERP_006368</name>
</gene>
<feature type="region of interest" description="Disordered" evidence="8">
    <location>
        <begin position="53"/>
        <end position="100"/>
    </location>
</feature>
<dbReference type="SMART" id="SM00389">
    <property type="entry name" value="HOX"/>
    <property type="match status" value="1"/>
</dbReference>
<sequence length="239" mass="27353">MTIIDRVYELERRFKQQRYLSAPEREHLAQLIQLTPTQVKIWFQNHRYKCKRQAKEKSMSESSPTTSLTPNTIPSPPLSSNNDDDHQPHPHTHPHHTSSSFTSYEFDSQFKWMLVMLHIQLASSMLFGTQNSTLTGQPHVHHYHHLTGNHPHHHHPHHPHHHPSSMAFTSNPFGTTNGFTIGPPSTNPVMATGQPPPPPPPSINPHHPHHHHQPTSATDMAAAAHHHPHHDFLLRTSHW</sequence>
<feature type="domain" description="Homeobox" evidence="9">
    <location>
        <begin position="1"/>
        <end position="53"/>
    </location>
</feature>
<evidence type="ECO:0000256" key="4">
    <source>
        <dbReference type="ARBA" id="ARBA00023155"/>
    </source>
</evidence>
<keyword evidence="4 6" id="KW-0371">Homeobox</keyword>
<evidence type="ECO:0000256" key="7">
    <source>
        <dbReference type="RuleBase" id="RU000682"/>
    </source>
</evidence>
<feature type="compositionally biased region" description="Polar residues" evidence="8">
    <location>
        <begin position="60"/>
        <end position="72"/>
    </location>
</feature>
<dbReference type="EMBL" id="NJHN03000099">
    <property type="protein sequence ID" value="KAH9415274.1"/>
    <property type="molecule type" value="Genomic_DNA"/>
</dbReference>